<dbReference type="Pfam" id="PF00128">
    <property type="entry name" value="Alpha-amylase"/>
    <property type="match status" value="1"/>
</dbReference>
<protein>
    <submittedName>
        <fullName evidence="4">Glycoside hydrolase family 13 protein</fullName>
    </submittedName>
</protein>
<evidence type="ECO:0000259" key="3">
    <source>
        <dbReference type="SMART" id="SM00642"/>
    </source>
</evidence>
<dbReference type="SMART" id="SM00642">
    <property type="entry name" value="Aamy"/>
    <property type="match status" value="1"/>
</dbReference>
<organism evidence="4 5">
    <name type="scientific">Candidatus Flavonifractor merdipullorum</name>
    <dbReference type="NCBI Taxonomy" id="2838590"/>
    <lineage>
        <taxon>Bacteria</taxon>
        <taxon>Bacillati</taxon>
        <taxon>Bacillota</taxon>
        <taxon>Clostridia</taxon>
        <taxon>Eubacteriales</taxon>
        <taxon>Oscillospiraceae</taxon>
        <taxon>Flavonifractor</taxon>
    </lineage>
</organism>
<keyword evidence="2" id="KW-0326">Glycosidase</keyword>
<accession>A0A9D1UMM2</accession>
<dbReference type="GO" id="GO:0016798">
    <property type="term" value="F:hydrolase activity, acting on glycosyl bonds"/>
    <property type="evidence" value="ECO:0007669"/>
    <property type="project" value="UniProtKB-KW"/>
</dbReference>
<evidence type="ECO:0000256" key="1">
    <source>
        <dbReference type="ARBA" id="ARBA00022801"/>
    </source>
</evidence>
<reference evidence="4" key="1">
    <citation type="journal article" date="2021" name="PeerJ">
        <title>Extensive microbial diversity within the chicken gut microbiome revealed by metagenomics and culture.</title>
        <authorList>
            <person name="Gilroy R."/>
            <person name="Ravi A."/>
            <person name="Getino M."/>
            <person name="Pursley I."/>
            <person name="Horton D.L."/>
            <person name="Alikhan N.F."/>
            <person name="Baker D."/>
            <person name="Gharbi K."/>
            <person name="Hall N."/>
            <person name="Watson M."/>
            <person name="Adriaenssens E.M."/>
            <person name="Foster-Nyarko E."/>
            <person name="Jarju S."/>
            <person name="Secka A."/>
            <person name="Antonio M."/>
            <person name="Oren A."/>
            <person name="Chaudhuri R.R."/>
            <person name="La Ragione R."/>
            <person name="Hildebrand F."/>
            <person name="Pallen M.J."/>
        </authorList>
    </citation>
    <scope>NUCLEOTIDE SEQUENCE</scope>
    <source>
        <strain evidence="4">ChiGjej6B6-1540</strain>
    </source>
</reference>
<evidence type="ECO:0000313" key="4">
    <source>
        <dbReference type="EMBL" id="HIW93357.1"/>
    </source>
</evidence>
<dbReference type="Gene3D" id="2.60.40.1180">
    <property type="entry name" value="Golgi alpha-mannosidase II"/>
    <property type="match status" value="1"/>
</dbReference>
<name>A0A9D1UMM2_9FIRM</name>
<dbReference type="Proteomes" id="UP000824192">
    <property type="component" value="Unassembled WGS sequence"/>
</dbReference>
<dbReference type="PANTHER" id="PTHR10357:SF210">
    <property type="entry name" value="MALTODEXTRIN GLUCOSIDASE"/>
    <property type="match status" value="1"/>
</dbReference>
<dbReference type="Gene3D" id="3.20.20.80">
    <property type="entry name" value="Glycosidases"/>
    <property type="match status" value="1"/>
</dbReference>
<dbReference type="AlphaFoldDB" id="A0A9D1UMM2"/>
<evidence type="ECO:0000313" key="5">
    <source>
        <dbReference type="Proteomes" id="UP000824192"/>
    </source>
</evidence>
<dbReference type="CDD" id="cd11338">
    <property type="entry name" value="AmyAc_CMD"/>
    <property type="match status" value="1"/>
</dbReference>
<gene>
    <name evidence="4" type="ORF">H9868_02325</name>
</gene>
<feature type="domain" description="Glycosyl hydrolase family 13 catalytic" evidence="3">
    <location>
        <begin position="126"/>
        <end position="534"/>
    </location>
</feature>
<dbReference type="EMBL" id="DXGA01000048">
    <property type="protein sequence ID" value="HIW93357.1"/>
    <property type="molecule type" value="Genomic_DNA"/>
</dbReference>
<reference evidence="4" key="2">
    <citation type="submission" date="2021-04" db="EMBL/GenBank/DDBJ databases">
        <authorList>
            <person name="Gilroy R."/>
        </authorList>
    </citation>
    <scope>NUCLEOTIDE SEQUENCE</scope>
    <source>
        <strain evidence="4">ChiGjej6B6-1540</strain>
    </source>
</reference>
<dbReference type="InterPro" id="IPR006047">
    <property type="entry name" value="GH13_cat_dom"/>
</dbReference>
<dbReference type="GO" id="GO:0005975">
    <property type="term" value="P:carbohydrate metabolic process"/>
    <property type="evidence" value="ECO:0007669"/>
    <property type="project" value="InterPro"/>
</dbReference>
<dbReference type="InterPro" id="IPR013780">
    <property type="entry name" value="Glyco_hydro_b"/>
</dbReference>
<dbReference type="SUPFAM" id="SSF51011">
    <property type="entry name" value="Glycosyl hydrolase domain"/>
    <property type="match status" value="1"/>
</dbReference>
<comment type="caution">
    <text evidence="4">The sequence shown here is derived from an EMBL/GenBank/DDBJ whole genome shotgun (WGS) entry which is preliminary data.</text>
</comment>
<evidence type="ECO:0000256" key="2">
    <source>
        <dbReference type="ARBA" id="ARBA00023295"/>
    </source>
</evidence>
<sequence length="625" mass="71161">MHDPQIFDPRSLEYKTPYGAVPSGTAVTFTLRPARSWGFSHLTMMARFESSDNRTVEIPLAWNGLDGDRDRYVCTLEVGDYVGLVWYSFCMTTLNGRRADLGEYQLTVYDNSEQVPGWFGEGVTYQIFPDRFRRRAIPSPEGMIGGRTVHTGWREEPVYRPDENGEIRNRDFFGGSLAGVREKLPYLRELGVDTIYFCPIFEAPENHRYGTGDYEKIDPMLGDEEEFRAMCSEAHALGMRVMLDGVFNHTGFVSRYFNGDGAYHTGVPGAAQSHESPYYSWYNFIRWPDQYDSWWGIYSLPAVNESEPSYMDYIIRGENSIVRRWLRCGADGWRLDVADELPDAFVHALHQAVRETKPDGVVIGEVWEDGSNKIAYGVRRKHILGGHCDGLMNYPFRNATLSYLLGGDAKDFMETMEGLRANYPPFAYHSAMNALGTHDTPRILTLLGTGSACGEQSRDWRAAYRLSPEEMARGLARLRLGTLILYTFPGSPTVYYGDEAGMEGFEDPFNRRTYPWGEENQELLAWYRMLGGFRHRLAALRRGEIDYLTARGRLLVFRRILGDEQAVTAINAGPQERRVCLPWAAQDLITGEVFRCYATGESHVTMPPMTGRLLVPWTPEEEQPE</sequence>
<dbReference type="PANTHER" id="PTHR10357">
    <property type="entry name" value="ALPHA-AMYLASE FAMILY MEMBER"/>
    <property type="match status" value="1"/>
</dbReference>
<dbReference type="InterPro" id="IPR045857">
    <property type="entry name" value="O16G_dom_2"/>
</dbReference>
<dbReference type="SUPFAM" id="SSF51445">
    <property type="entry name" value="(Trans)glycosidases"/>
    <property type="match status" value="1"/>
</dbReference>
<keyword evidence="1 4" id="KW-0378">Hydrolase</keyword>
<dbReference type="InterPro" id="IPR017853">
    <property type="entry name" value="GH"/>
</dbReference>
<dbReference type="Gene3D" id="3.90.400.10">
    <property type="entry name" value="Oligo-1,6-glucosidase, Domain 2"/>
    <property type="match status" value="1"/>
</dbReference>
<proteinExistence type="predicted"/>